<dbReference type="GO" id="GO:0016052">
    <property type="term" value="P:carbohydrate catabolic process"/>
    <property type="evidence" value="ECO:0007669"/>
    <property type="project" value="TreeGrafter"/>
</dbReference>
<dbReference type="GO" id="GO:0003796">
    <property type="term" value="F:lysozyme activity"/>
    <property type="evidence" value="ECO:0007669"/>
    <property type="project" value="UniProtKB-EC"/>
</dbReference>
<dbReference type="InterPro" id="IPR010572">
    <property type="entry name" value="Tail_dom"/>
</dbReference>
<feature type="domain" description="Tail spike" evidence="5">
    <location>
        <begin position="315"/>
        <end position="562"/>
    </location>
</feature>
<comment type="catalytic activity">
    <reaction evidence="4">
        <text>Hydrolysis of (1-&gt;4)-beta-linkages between N-acetylmuramic acid and N-acetyl-D-glucosamine residues in a peptidoglycan and between N-acetyl-D-glucosamine residues in chitodextrins.</text>
        <dbReference type="EC" id="3.2.1.17"/>
    </reaction>
</comment>
<dbReference type="SUPFAM" id="SSF51445">
    <property type="entry name" value="(Trans)glycosidases"/>
    <property type="match status" value="1"/>
</dbReference>
<dbReference type="EC" id="3.2.1.17" evidence="4"/>
<dbReference type="Proteomes" id="UP000064189">
    <property type="component" value="Unassembled WGS sequence"/>
</dbReference>
<dbReference type="InterPro" id="IPR008270">
    <property type="entry name" value="Glyco_hydro_25_AS"/>
</dbReference>
<organism evidence="7 8">
    <name type="scientific">Peribacillus simplex</name>
    <dbReference type="NCBI Taxonomy" id="1478"/>
    <lineage>
        <taxon>Bacteria</taxon>
        <taxon>Bacillati</taxon>
        <taxon>Bacillota</taxon>
        <taxon>Bacilli</taxon>
        <taxon>Bacillales</taxon>
        <taxon>Bacillaceae</taxon>
        <taxon>Peribacillus</taxon>
    </lineage>
</organism>
<dbReference type="AlphaFoldDB" id="A0A109MXC6"/>
<dbReference type="EMBL" id="LNNH01000025">
    <property type="protein sequence ID" value="KWW17967.1"/>
    <property type="molecule type" value="Genomic_DNA"/>
</dbReference>
<dbReference type="InterPro" id="IPR002053">
    <property type="entry name" value="Glyco_hydro_25"/>
</dbReference>
<dbReference type="RefSeq" id="WP_061142609.1">
    <property type="nucleotide sequence ID" value="NZ_LNNH01000025.1"/>
</dbReference>
<dbReference type="Gene3D" id="3.20.20.80">
    <property type="entry name" value="Glycosidases"/>
    <property type="match status" value="1"/>
</dbReference>
<dbReference type="Pfam" id="PF18994">
    <property type="entry name" value="Prophage_tailD1"/>
    <property type="match status" value="1"/>
</dbReference>
<evidence type="ECO:0000259" key="5">
    <source>
        <dbReference type="Pfam" id="PF06605"/>
    </source>
</evidence>
<keyword evidence="3 4" id="KW-0326">Glycosidase</keyword>
<dbReference type="NCBIfam" id="TIGR01665">
    <property type="entry name" value="put_anti_recept"/>
    <property type="match status" value="1"/>
</dbReference>
<proteinExistence type="inferred from homology"/>
<comment type="similarity">
    <text evidence="1 4">Belongs to the glycosyl hydrolase 25 family.</text>
</comment>
<comment type="caution">
    <text evidence="7">The sequence shown here is derived from an EMBL/GenBank/DDBJ whole genome shotgun (WGS) entry which is preliminary data.</text>
</comment>
<evidence type="ECO:0000256" key="4">
    <source>
        <dbReference type="RuleBase" id="RU361176"/>
    </source>
</evidence>
<evidence type="ECO:0000313" key="8">
    <source>
        <dbReference type="Proteomes" id="UP000064189"/>
    </source>
</evidence>
<name>A0A109MXC6_9BACI</name>
<dbReference type="InterPro" id="IPR044051">
    <property type="entry name" value="Prophage_tail_N"/>
</dbReference>
<dbReference type="InterPro" id="IPR007119">
    <property type="entry name" value="Phage_tail_spike_N"/>
</dbReference>
<dbReference type="PANTHER" id="PTHR34135">
    <property type="entry name" value="LYSOZYME"/>
    <property type="match status" value="1"/>
</dbReference>
<dbReference type="PROSITE" id="PS51904">
    <property type="entry name" value="GLYCOSYL_HYDROL_F25_2"/>
    <property type="match status" value="1"/>
</dbReference>
<dbReference type="Pfam" id="PF01183">
    <property type="entry name" value="Glyco_hydro_25"/>
    <property type="match status" value="1"/>
</dbReference>
<accession>A0A109MXC6</accession>
<dbReference type="InterPro" id="IPR017853">
    <property type="entry name" value="GH"/>
</dbReference>
<evidence type="ECO:0000313" key="7">
    <source>
        <dbReference type="EMBL" id="KWW17967.1"/>
    </source>
</evidence>
<feature type="domain" description="Prophage endopeptidase tail N-terminal" evidence="6">
    <location>
        <begin position="240"/>
        <end position="307"/>
    </location>
</feature>
<reference evidence="7 8" key="1">
    <citation type="submission" date="2015-11" db="EMBL/GenBank/DDBJ databases">
        <title>Genome Sequence of Bacillus simplex strain VanAntwerpen2.</title>
        <authorList>
            <person name="Couger M.B."/>
        </authorList>
    </citation>
    <scope>NUCLEOTIDE SEQUENCE [LARGE SCALE GENOMIC DNA]</scope>
    <source>
        <strain evidence="7 8">VanAntwerpen02</strain>
    </source>
</reference>
<dbReference type="Gene3D" id="3.55.50.40">
    <property type="match status" value="1"/>
</dbReference>
<protein>
    <recommendedName>
        <fullName evidence="4">Lysozyme</fullName>
        <ecNumber evidence="4">3.2.1.17</ecNumber>
    </recommendedName>
</protein>
<keyword evidence="8" id="KW-1185">Reference proteome</keyword>
<dbReference type="CDD" id="cd00599">
    <property type="entry name" value="GH25_muramidase"/>
    <property type="match status" value="1"/>
</dbReference>
<gene>
    <name evidence="7" type="ORF">AS888_20875</name>
</gene>
<keyword evidence="2 4" id="KW-0378">Hydrolase</keyword>
<dbReference type="SMART" id="SM00641">
    <property type="entry name" value="Glyco_25"/>
    <property type="match status" value="1"/>
</dbReference>
<evidence type="ECO:0000259" key="6">
    <source>
        <dbReference type="Pfam" id="PF18994"/>
    </source>
</evidence>
<dbReference type="PANTHER" id="PTHR34135:SF2">
    <property type="entry name" value="LYSOZYME"/>
    <property type="match status" value="1"/>
</dbReference>
<evidence type="ECO:0000256" key="2">
    <source>
        <dbReference type="ARBA" id="ARBA00022801"/>
    </source>
</evidence>
<sequence length="690" mass="77344">MIKGIDVSHWQGTINWNSVANDGVEFAFIKATEGTSYFDPVCTTNVANAKANGIKVGVYHFARFSSNAEALAEAQYFLNRINGLELDLPLVLDIEVDQGDIGKSALTAAVRTFLDYLKSQDRKVMIYTYYSFYTNDINVTGYPLWIARYGVNSPGINDWTIWQYTDSGSVKGINGKVDVNKAVDSFLYGLTEEPPIDPETPNLQVTGDTAYSVTKDVFLNQMFIENKHTGERVEILGVEPIITDGLNGKKELTFTISLTNENQIEYDMLINDNILVIDEKRFKQQRYIILDVDADHIDFSKTISAQHTYVARLVNNDVSGTKTGSLTLEAALNHALKGSGFSYVLASDTKGIKPLEQENFGNQNSISLMDEIIEDYKVELDINNTKIYVYKKMGKRVNYLMDTRYNVSGLKISSSTQNSTTRAWGYGKQDDKGKYLFDPVLYIHPEEKDFLIDGYPRWAEPIRDDKYTKPSSINDALENLVNPYPEITVNADLELFYDPKLEELEEPFFKGDSVGMIADKGNGSTYEDELRIVQLSYNPLDQYSKPDLTFSNFRKDIYDMQIDDKVRIRRQEKYFRNITGGIRNNLPQQVNMMLTFNGSNWFINSSNISTGSVSVIGDAILVSTGGLDINVTSAIVNEDVKLKTAGFDATTDFTSTNNTVKVNLIKAGAIASPLVNVPANSQISLSVFQQ</sequence>
<dbReference type="Pfam" id="PF06605">
    <property type="entry name" value="Prophage_tail"/>
    <property type="match status" value="1"/>
</dbReference>
<dbReference type="GO" id="GO:0016998">
    <property type="term" value="P:cell wall macromolecule catabolic process"/>
    <property type="evidence" value="ECO:0007669"/>
    <property type="project" value="InterPro"/>
</dbReference>
<dbReference type="PROSITE" id="PS00953">
    <property type="entry name" value="GLYCOSYL_HYDROL_F25_1"/>
    <property type="match status" value="1"/>
</dbReference>
<dbReference type="GO" id="GO:0009253">
    <property type="term" value="P:peptidoglycan catabolic process"/>
    <property type="evidence" value="ECO:0007669"/>
    <property type="project" value="InterPro"/>
</dbReference>
<evidence type="ECO:0000256" key="3">
    <source>
        <dbReference type="ARBA" id="ARBA00023295"/>
    </source>
</evidence>
<evidence type="ECO:0000256" key="1">
    <source>
        <dbReference type="ARBA" id="ARBA00010646"/>
    </source>
</evidence>
<dbReference type="InterPro" id="IPR018077">
    <property type="entry name" value="Glyco_hydro_fam25_subgr"/>
</dbReference>